<comment type="caution">
    <text evidence="2">The sequence shown here is derived from an EMBL/GenBank/DDBJ whole genome shotgun (WGS) entry which is preliminary data.</text>
</comment>
<feature type="transmembrane region" description="Helical" evidence="1">
    <location>
        <begin position="47"/>
        <end position="68"/>
    </location>
</feature>
<gene>
    <name evidence="2" type="ORF">RFH51_09510</name>
</gene>
<evidence type="ECO:0000256" key="1">
    <source>
        <dbReference type="SAM" id="Phobius"/>
    </source>
</evidence>
<organism evidence="2 3">
    <name type="scientific">Acinetobacter gerneri</name>
    <dbReference type="NCBI Taxonomy" id="202952"/>
    <lineage>
        <taxon>Bacteria</taxon>
        <taxon>Pseudomonadati</taxon>
        <taxon>Pseudomonadota</taxon>
        <taxon>Gammaproteobacteria</taxon>
        <taxon>Moraxellales</taxon>
        <taxon>Moraxellaceae</taxon>
        <taxon>Acinetobacter</taxon>
    </lineage>
</organism>
<name>A0AAW8JJC1_9GAMM</name>
<reference evidence="2" key="1">
    <citation type="submission" date="2023-08" db="EMBL/GenBank/DDBJ databases">
        <title>Emergence of clinically-relevant ST2 carbapenem-resistant Acinetobacter baumannii strains in hospital sewages in Zhejiang, East of China.</title>
        <authorList>
            <person name="Kaichao C."/>
            <person name="Zhang R."/>
        </authorList>
    </citation>
    <scope>NUCLEOTIDE SEQUENCE</scope>
    <source>
        <strain evidence="2">M-SY-60</strain>
    </source>
</reference>
<protein>
    <submittedName>
        <fullName evidence="2">Uncharacterized protein</fullName>
    </submittedName>
</protein>
<dbReference type="RefSeq" id="WP_308956009.1">
    <property type="nucleotide sequence ID" value="NZ_JAVICY010000008.1"/>
</dbReference>
<keyword evidence="1" id="KW-1133">Transmembrane helix</keyword>
<feature type="transmembrane region" description="Helical" evidence="1">
    <location>
        <begin position="7"/>
        <end position="27"/>
    </location>
</feature>
<keyword evidence="1" id="KW-0812">Transmembrane</keyword>
<keyword evidence="1" id="KW-0472">Membrane</keyword>
<dbReference type="Proteomes" id="UP001243195">
    <property type="component" value="Unassembled WGS sequence"/>
</dbReference>
<dbReference type="AlphaFoldDB" id="A0AAW8JJC1"/>
<dbReference type="EMBL" id="JAVIDA010000010">
    <property type="protein sequence ID" value="MDQ9071695.1"/>
    <property type="molecule type" value="Genomic_DNA"/>
</dbReference>
<sequence length="107" mass="12073">MTLAKFAYLLAWLSFILIVLVILYSFYVLSLPCKYDNICELPPVHLLVLLCLAVTTVINIIGMILSGIAYTDNKIVNPIAKKALKSNFMMLVINTCFAALFLFFMLF</sequence>
<evidence type="ECO:0000313" key="2">
    <source>
        <dbReference type="EMBL" id="MDQ9071695.1"/>
    </source>
</evidence>
<feature type="transmembrane region" description="Helical" evidence="1">
    <location>
        <begin position="88"/>
        <end position="106"/>
    </location>
</feature>
<proteinExistence type="predicted"/>
<evidence type="ECO:0000313" key="3">
    <source>
        <dbReference type="Proteomes" id="UP001243195"/>
    </source>
</evidence>
<accession>A0AAW8JJC1</accession>